<dbReference type="InterPro" id="IPR009057">
    <property type="entry name" value="Homeodomain-like_sf"/>
</dbReference>
<dbReference type="GO" id="GO:0003700">
    <property type="term" value="F:DNA-binding transcription factor activity"/>
    <property type="evidence" value="ECO:0007669"/>
    <property type="project" value="InterPro"/>
</dbReference>
<dbReference type="InterPro" id="IPR037923">
    <property type="entry name" value="HTH-like"/>
</dbReference>
<proteinExistence type="predicted"/>
<dbReference type="PROSITE" id="PS00041">
    <property type="entry name" value="HTH_ARAC_FAMILY_1"/>
    <property type="match status" value="1"/>
</dbReference>
<evidence type="ECO:0000256" key="3">
    <source>
        <dbReference type="ARBA" id="ARBA00023163"/>
    </source>
</evidence>
<dbReference type="InterPro" id="IPR020449">
    <property type="entry name" value="Tscrpt_reg_AraC-type_HTH"/>
</dbReference>
<sequence length="261" mass="30153">MLHVSPSSFILKPAFAKIVCEPGWKWHKRDKPLANYDLFYVWSGEGTVNLHDKSIPVSKGSCFLFRRGDHPSATHNPQRPLVLTYIHFDVDEPVSEVPGSYRKLEDTLDFEYMLSRYVRLFLIKAYAFEEEARLILKQLLIHLLREERYVPVEKKVSNQLAEIILEIANYVVQQPGLPHKVDSLAARAGLSPRYFSIKFKELIGMPVQAYIIKSRIDRAQHLLLHAGMNVTEVADALGYKDIFFFSRQFKQYTGKSPSEIR</sequence>
<dbReference type="KEGG" id="plen:EIM92_21200"/>
<dbReference type="Pfam" id="PF12833">
    <property type="entry name" value="HTH_18"/>
    <property type="match status" value="1"/>
</dbReference>
<dbReference type="GO" id="GO:0043565">
    <property type="term" value="F:sequence-specific DNA binding"/>
    <property type="evidence" value="ECO:0007669"/>
    <property type="project" value="InterPro"/>
</dbReference>
<evidence type="ECO:0000313" key="6">
    <source>
        <dbReference type="Proteomes" id="UP000273145"/>
    </source>
</evidence>
<evidence type="ECO:0000256" key="1">
    <source>
        <dbReference type="ARBA" id="ARBA00023015"/>
    </source>
</evidence>
<evidence type="ECO:0000259" key="4">
    <source>
        <dbReference type="PROSITE" id="PS01124"/>
    </source>
</evidence>
<dbReference type="InterPro" id="IPR014710">
    <property type="entry name" value="RmlC-like_jellyroll"/>
</dbReference>
<protein>
    <submittedName>
        <fullName evidence="5">AraC family transcriptional regulator</fullName>
    </submittedName>
</protein>
<dbReference type="PRINTS" id="PR00032">
    <property type="entry name" value="HTHARAC"/>
</dbReference>
<name>A0A3S8RZU2_9BACL</name>
<reference evidence="5 6" key="1">
    <citation type="submission" date="2018-11" db="EMBL/GenBank/DDBJ databases">
        <title>Genome sequencing of Paenibacillus lentus DSM25539(T).</title>
        <authorList>
            <person name="Kook J.-K."/>
            <person name="Park S.-N."/>
            <person name="Lim Y.K."/>
        </authorList>
    </citation>
    <scope>NUCLEOTIDE SEQUENCE [LARGE SCALE GENOMIC DNA]</scope>
    <source>
        <strain evidence="5 6">DSM 25539</strain>
    </source>
</reference>
<dbReference type="InterPro" id="IPR018060">
    <property type="entry name" value="HTH_AraC"/>
</dbReference>
<dbReference type="SUPFAM" id="SSF51215">
    <property type="entry name" value="Regulatory protein AraC"/>
    <property type="match status" value="1"/>
</dbReference>
<dbReference type="PROSITE" id="PS01124">
    <property type="entry name" value="HTH_ARAC_FAMILY_2"/>
    <property type="match status" value="1"/>
</dbReference>
<keyword evidence="2" id="KW-0238">DNA-binding</keyword>
<dbReference type="RefSeq" id="WP_125084536.1">
    <property type="nucleotide sequence ID" value="NZ_CP034248.1"/>
</dbReference>
<gene>
    <name evidence="5" type="ORF">EIM92_21200</name>
</gene>
<evidence type="ECO:0000256" key="2">
    <source>
        <dbReference type="ARBA" id="ARBA00023125"/>
    </source>
</evidence>
<dbReference type="InterPro" id="IPR018062">
    <property type="entry name" value="HTH_AraC-typ_CS"/>
</dbReference>
<dbReference type="OrthoDB" id="9803764at2"/>
<dbReference type="Gene3D" id="2.60.120.10">
    <property type="entry name" value="Jelly Rolls"/>
    <property type="match status" value="1"/>
</dbReference>
<evidence type="ECO:0000313" key="5">
    <source>
        <dbReference type="EMBL" id="AZK48379.1"/>
    </source>
</evidence>
<organism evidence="5 6">
    <name type="scientific">Paenibacillus lentus</name>
    <dbReference type="NCBI Taxonomy" id="1338368"/>
    <lineage>
        <taxon>Bacteria</taxon>
        <taxon>Bacillati</taxon>
        <taxon>Bacillota</taxon>
        <taxon>Bacilli</taxon>
        <taxon>Bacillales</taxon>
        <taxon>Paenibacillaceae</taxon>
        <taxon>Paenibacillus</taxon>
    </lineage>
</organism>
<keyword evidence="3" id="KW-0804">Transcription</keyword>
<dbReference type="SMART" id="SM00342">
    <property type="entry name" value="HTH_ARAC"/>
    <property type="match status" value="1"/>
</dbReference>
<dbReference type="Proteomes" id="UP000273145">
    <property type="component" value="Chromosome"/>
</dbReference>
<dbReference type="SUPFAM" id="SSF46689">
    <property type="entry name" value="Homeodomain-like"/>
    <property type="match status" value="2"/>
</dbReference>
<dbReference type="AlphaFoldDB" id="A0A3S8RZU2"/>
<keyword evidence="1" id="KW-0805">Transcription regulation</keyword>
<dbReference type="PANTHER" id="PTHR43280:SF28">
    <property type="entry name" value="HTH-TYPE TRANSCRIPTIONAL ACTIVATOR RHAS"/>
    <property type="match status" value="1"/>
</dbReference>
<dbReference type="Gene3D" id="1.10.10.60">
    <property type="entry name" value="Homeodomain-like"/>
    <property type="match status" value="2"/>
</dbReference>
<feature type="domain" description="HTH araC/xylS-type" evidence="4">
    <location>
        <begin position="165"/>
        <end position="261"/>
    </location>
</feature>
<dbReference type="PANTHER" id="PTHR43280">
    <property type="entry name" value="ARAC-FAMILY TRANSCRIPTIONAL REGULATOR"/>
    <property type="match status" value="1"/>
</dbReference>
<keyword evidence="6" id="KW-1185">Reference proteome</keyword>
<dbReference type="EMBL" id="CP034248">
    <property type="protein sequence ID" value="AZK48379.1"/>
    <property type="molecule type" value="Genomic_DNA"/>
</dbReference>
<accession>A0A3S8RZU2</accession>